<name>A0ABW3ABM6_9ACTN</name>
<comment type="caution">
    <text evidence="6">The sequence shown here is derived from an EMBL/GenBank/DDBJ whole genome shotgun (WGS) entry which is preliminary data.</text>
</comment>
<evidence type="ECO:0000256" key="1">
    <source>
        <dbReference type="ARBA" id="ARBA00022485"/>
    </source>
</evidence>
<feature type="domain" description="NADH-ubiquinone oxidoreductase 51kDa subunit FMN-binding" evidence="5">
    <location>
        <begin position="2"/>
        <end position="169"/>
    </location>
</feature>
<protein>
    <submittedName>
        <fullName evidence="6">Protein disulfide oxidoreductase</fullName>
    </submittedName>
</protein>
<keyword evidence="7" id="KW-1185">Reference proteome</keyword>
<organism evidence="6 7">
    <name type="scientific">Micromonospora azadirachtae</name>
    <dbReference type="NCBI Taxonomy" id="1970735"/>
    <lineage>
        <taxon>Bacteria</taxon>
        <taxon>Bacillati</taxon>
        <taxon>Actinomycetota</taxon>
        <taxon>Actinomycetes</taxon>
        <taxon>Micromonosporales</taxon>
        <taxon>Micromonosporaceae</taxon>
        <taxon>Micromonospora</taxon>
    </lineage>
</organism>
<dbReference type="PANTHER" id="PTHR43578">
    <property type="entry name" value="NADH-QUINONE OXIDOREDUCTASE SUBUNIT F"/>
    <property type="match status" value="1"/>
</dbReference>
<keyword evidence="2" id="KW-0479">Metal-binding</keyword>
<dbReference type="SUPFAM" id="SSF142984">
    <property type="entry name" value="Nqo1 middle domain-like"/>
    <property type="match status" value="1"/>
</dbReference>
<dbReference type="Gene3D" id="3.40.50.11540">
    <property type="entry name" value="NADH-ubiquinone oxidoreductase 51kDa subunit"/>
    <property type="match status" value="1"/>
</dbReference>
<dbReference type="Pfam" id="PF01512">
    <property type="entry name" value="Complex1_51K"/>
    <property type="match status" value="1"/>
</dbReference>
<sequence length="235" mass="24975">ASGLRGRGGAGFPVAKKWSATAAEPEPRYVVGNGDEGDPGSYGDRLLMERDPHRILEGLALAAFAVGARHGLILVRSEYPTAADRLRAAVAEAREAGHLGAQVHGSPVDFDVQVVVGAGSYVAGEETALLHALAGLRAAVRARPPYPTSRGFLGRPTAVNNVETLAAVPWIVRHGGTAYARLGHPEEPGTKLVCLSQRFRRPGVYEVEFGVPLRHLVQDLGGGLREPYQLRAVQE</sequence>
<proteinExistence type="predicted"/>
<evidence type="ECO:0000256" key="4">
    <source>
        <dbReference type="ARBA" id="ARBA00023014"/>
    </source>
</evidence>
<dbReference type="InterPro" id="IPR011538">
    <property type="entry name" value="Nuo51_FMN-bd"/>
</dbReference>
<keyword evidence="4" id="KW-0411">Iron-sulfur</keyword>
<dbReference type="InterPro" id="IPR037225">
    <property type="entry name" value="Nuo51_FMN-bd_sf"/>
</dbReference>
<evidence type="ECO:0000313" key="7">
    <source>
        <dbReference type="Proteomes" id="UP001597053"/>
    </source>
</evidence>
<dbReference type="Gene3D" id="3.10.20.600">
    <property type="match status" value="1"/>
</dbReference>
<dbReference type="EMBL" id="JBHTHM010002335">
    <property type="protein sequence ID" value="MFD0787894.1"/>
    <property type="molecule type" value="Genomic_DNA"/>
</dbReference>
<dbReference type="Proteomes" id="UP001597053">
    <property type="component" value="Unassembled WGS sequence"/>
</dbReference>
<feature type="non-terminal residue" evidence="6">
    <location>
        <position position="235"/>
    </location>
</feature>
<gene>
    <name evidence="6" type="ORF">ACFQZ8_28640</name>
</gene>
<dbReference type="SUPFAM" id="SSF142019">
    <property type="entry name" value="Nqo1 FMN-binding domain-like"/>
    <property type="match status" value="1"/>
</dbReference>
<keyword evidence="3" id="KW-0408">Iron</keyword>
<feature type="non-terminal residue" evidence="6">
    <location>
        <position position="1"/>
    </location>
</feature>
<evidence type="ECO:0000256" key="3">
    <source>
        <dbReference type="ARBA" id="ARBA00023004"/>
    </source>
</evidence>
<accession>A0ABW3ABM6</accession>
<evidence type="ECO:0000313" key="6">
    <source>
        <dbReference type="EMBL" id="MFD0787894.1"/>
    </source>
</evidence>
<dbReference type="PANTHER" id="PTHR43578:SF3">
    <property type="entry name" value="NADH-QUINONE OXIDOREDUCTASE SUBUNIT F"/>
    <property type="match status" value="1"/>
</dbReference>
<evidence type="ECO:0000256" key="2">
    <source>
        <dbReference type="ARBA" id="ARBA00022723"/>
    </source>
</evidence>
<keyword evidence="1" id="KW-0004">4Fe-4S</keyword>
<evidence type="ECO:0000259" key="5">
    <source>
        <dbReference type="Pfam" id="PF01512"/>
    </source>
</evidence>
<reference evidence="7" key="1">
    <citation type="journal article" date="2019" name="Int. J. Syst. Evol. Microbiol.">
        <title>The Global Catalogue of Microorganisms (GCM) 10K type strain sequencing project: providing services to taxonomists for standard genome sequencing and annotation.</title>
        <authorList>
            <consortium name="The Broad Institute Genomics Platform"/>
            <consortium name="The Broad Institute Genome Sequencing Center for Infectious Disease"/>
            <person name="Wu L."/>
            <person name="Ma J."/>
        </authorList>
    </citation>
    <scope>NUCLEOTIDE SEQUENCE [LARGE SCALE GENOMIC DNA]</scope>
    <source>
        <strain evidence="7">JCM 32148</strain>
    </source>
</reference>